<dbReference type="EC" id="2.7.1.156" evidence="8"/>
<keyword evidence="13 18" id="KW-0418">Kinase</keyword>
<evidence type="ECO:0000256" key="10">
    <source>
        <dbReference type="ARBA" id="ARBA00022573"/>
    </source>
</evidence>
<protein>
    <recommendedName>
        <fullName evidence="16">Adenosylcobinamide kinase</fullName>
        <ecNumber evidence="8">2.7.1.156</ecNumber>
        <ecNumber evidence="9">2.7.7.62</ecNumber>
    </recommendedName>
    <alternativeName>
        <fullName evidence="17">Adenosylcobinamide-phosphate guanylyltransferase</fullName>
    </alternativeName>
</protein>
<dbReference type="InterPro" id="IPR003203">
    <property type="entry name" value="CobU/CobP"/>
</dbReference>
<comment type="catalytic activity">
    <reaction evidence="2">
        <text>adenosylcob(III)inamide phosphate + GTP + H(+) = adenosylcob(III)inamide-GDP + diphosphate</text>
        <dbReference type="Rhea" id="RHEA:22712"/>
        <dbReference type="ChEBI" id="CHEBI:15378"/>
        <dbReference type="ChEBI" id="CHEBI:33019"/>
        <dbReference type="ChEBI" id="CHEBI:37565"/>
        <dbReference type="ChEBI" id="CHEBI:58502"/>
        <dbReference type="ChEBI" id="CHEBI:60487"/>
        <dbReference type="EC" id="2.7.7.62"/>
    </reaction>
</comment>
<comment type="similarity">
    <text evidence="7">Belongs to the CobU/CobP family.</text>
</comment>
<dbReference type="EMBL" id="NXGO01000024">
    <property type="protein sequence ID" value="PIM95871.1"/>
    <property type="molecule type" value="Genomic_DNA"/>
</dbReference>
<reference evidence="18" key="1">
    <citation type="submission" date="2017-09" db="EMBL/GenBank/DDBJ databases">
        <authorList>
            <person name="Campbell M.A."/>
            <person name="Lukasik P."/>
            <person name="Simon C."/>
            <person name="McCutcheon J.P."/>
        </authorList>
    </citation>
    <scope>NUCLEOTIDE SEQUENCE [LARGE SCALE GENOMIC DNA]</scope>
    <source>
        <strain evidence="18">MAGTDC</strain>
    </source>
</reference>
<dbReference type="Gene3D" id="3.40.50.300">
    <property type="entry name" value="P-loop containing nucleotide triphosphate hydrolases"/>
    <property type="match status" value="1"/>
</dbReference>
<evidence type="ECO:0000313" key="19">
    <source>
        <dbReference type="Proteomes" id="UP000230981"/>
    </source>
</evidence>
<evidence type="ECO:0000256" key="3">
    <source>
        <dbReference type="ARBA" id="ARBA00001522"/>
    </source>
</evidence>
<evidence type="ECO:0000256" key="13">
    <source>
        <dbReference type="ARBA" id="ARBA00022777"/>
    </source>
</evidence>
<dbReference type="PANTHER" id="PTHR34848">
    <property type="match status" value="1"/>
</dbReference>
<sequence length="158" mass="18232">MLLIGLQKTGKSRIIRSTCCNLKTLYVVTNSINVKDKLFQHIKHRSNNWNIYEESIDLTALIKTNVNTNAIVIIDDISTWLSNILILKSNCYNEIDKLLMLLKTTKKWIVITHELSNTISTNTLNKNFTRLLWNTTQQLVLISNKIYISISGNILRLK</sequence>
<evidence type="ECO:0000256" key="14">
    <source>
        <dbReference type="ARBA" id="ARBA00022840"/>
    </source>
</evidence>
<evidence type="ECO:0000256" key="2">
    <source>
        <dbReference type="ARBA" id="ARBA00000711"/>
    </source>
</evidence>
<evidence type="ECO:0000256" key="17">
    <source>
        <dbReference type="ARBA" id="ARBA00030571"/>
    </source>
</evidence>
<evidence type="ECO:0000256" key="5">
    <source>
        <dbReference type="ARBA" id="ARBA00004692"/>
    </source>
</evidence>
<dbReference type="Pfam" id="PF02283">
    <property type="entry name" value="CobU"/>
    <property type="match status" value="1"/>
</dbReference>
<dbReference type="EC" id="2.7.7.62" evidence="9"/>
<gene>
    <name evidence="18" type="primary">cobP</name>
    <name evidence="18" type="ORF">magtdc_162</name>
</gene>
<comment type="pathway">
    <text evidence="6">Cofactor biosynthesis; adenosylcobalamin biosynthesis; adenosylcobalamin from cob(II)yrinate a,c-diamide: step 5/7.</text>
</comment>
<keyword evidence="12" id="KW-0547">Nucleotide-binding</keyword>
<dbReference type="InterPro" id="IPR027417">
    <property type="entry name" value="P-loop_NTPase"/>
</dbReference>
<dbReference type="SUPFAM" id="SSF52540">
    <property type="entry name" value="P-loop containing nucleoside triphosphate hydrolases"/>
    <property type="match status" value="1"/>
</dbReference>
<comment type="function">
    <text evidence="4">Catalyzes ATP-dependent phosphorylation of adenosylcobinamide and addition of GMP to adenosylcobinamide phosphate.</text>
</comment>
<accession>A0ABX4MJT5</accession>
<keyword evidence="15" id="KW-0342">GTP-binding</keyword>
<keyword evidence="11 18" id="KW-0808">Transferase</keyword>
<comment type="pathway">
    <text evidence="5">Cofactor biosynthesis; adenosylcobalamin biosynthesis; adenosylcobalamin from cob(II)yrinate a,c-diamide: step 6/7.</text>
</comment>
<evidence type="ECO:0000313" key="18">
    <source>
        <dbReference type="EMBL" id="PIM95871.1"/>
    </source>
</evidence>
<evidence type="ECO:0000256" key="12">
    <source>
        <dbReference type="ARBA" id="ARBA00022741"/>
    </source>
</evidence>
<keyword evidence="14" id="KW-0067">ATP-binding</keyword>
<evidence type="ECO:0000256" key="7">
    <source>
        <dbReference type="ARBA" id="ARBA00007490"/>
    </source>
</evidence>
<comment type="catalytic activity">
    <reaction evidence="3">
        <text>adenosylcob(III)inamide + GTP = adenosylcob(III)inamide phosphate + GDP + H(+)</text>
        <dbReference type="Rhea" id="RHEA:15765"/>
        <dbReference type="ChEBI" id="CHEBI:2480"/>
        <dbReference type="ChEBI" id="CHEBI:15378"/>
        <dbReference type="ChEBI" id="CHEBI:37565"/>
        <dbReference type="ChEBI" id="CHEBI:58189"/>
        <dbReference type="ChEBI" id="CHEBI:58502"/>
        <dbReference type="EC" id="2.7.1.156"/>
    </reaction>
</comment>
<evidence type="ECO:0000256" key="16">
    <source>
        <dbReference type="ARBA" id="ARBA00029570"/>
    </source>
</evidence>
<proteinExistence type="inferred from homology"/>
<dbReference type="RefSeq" id="WP_146656678.1">
    <property type="nucleotide sequence ID" value="NZ_CM008785.1"/>
</dbReference>
<evidence type="ECO:0000256" key="11">
    <source>
        <dbReference type="ARBA" id="ARBA00022679"/>
    </source>
</evidence>
<keyword evidence="19" id="KW-1185">Reference proteome</keyword>
<comment type="caution">
    <text evidence="18">The sequence shown here is derived from an EMBL/GenBank/DDBJ whole genome shotgun (WGS) entry which is preliminary data.</text>
</comment>
<keyword evidence="10" id="KW-0169">Cobalamin biosynthesis</keyword>
<evidence type="ECO:0000256" key="15">
    <source>
        <dbReference type="ARBA" id="ARBA00023134"/>
    </source>
</evidence>
<evidence type="ECO:0000256" key="9">
    <source>
        <dbReference type="ARBA" id="ARBA00012523"/>
    </source>
</evidence>
<evidence type="ECO:0000256" key="8">
    <source>
        <dbReference type="ARBA" id="ARBA00012016"/>
    </source>
</evidence>
<comment type="catalytic activity">
    <reaction evidence="1">
        <text>adenosylcob(III)inamide + ATP = adenosylcob(III)inamide phosphate + ADP + H(+)</text>
        <dbReference type="Rhea" id="RHEA:15769"/>
        <dbReference type="ChEBI" id="CHEBI:2480"/>
        <dbReference type="ChEBI" id="CHEBI:15378"/>
        <dbReference type="ChEBI" id="CHEBI:30616"/>
        <dbReference type="ChEBI" id="CHEBI:58502"/>
        <dbReference type="ChEBI" id="CHEBI:456216"/>
        <dbReference type="EC" id="2.7.1.156"/>
    </reaction>
</comment>
<dbReference type="Proteomes" id="UP000230981">
    <property type="component" value="Unassembled WGS sequence"/>
</dbReference>
<evidence type="ECO:0000256" key="4">
    <source>
        <dbReference type="ARBA" id="ARBA00003889"/>
    </source>
</evidence>
<dbReference type="PANTHER" id="PTHR34848:SF1">
    <property type="entry name" value="BIFUNCTIONAL ADENOSYLCOBALAMIN BIOSYNTHESIS PROTEIN COBU"/>
    <property type="match status" value="1"/>
</dbReference>
<dbReference type="GO" id="GO:0043752">
    <property type="term" value="F:adenosylcobinamide kinase activity"/>
    <property type="evidence" value="ECO:0007669"/>
    <property type="project" value="UniProtKB-EC"/>
</dbReference>
<name>A0ABX4MJT5_9HYPH</name>
<evidence type="ECO:0000256" key="1">
    <source>
        <dbReference type="ARBA" id="ARBA00000312"/>
    </source>
</evidence>
<evidence type="ECO:0000256" key="6">
    <source>
        <dbReference type="ARBA" id="ARBA00005159"/>
    </source>
</evidence>
<organism evidence="18 19">
    <name type="scientific">Candidatus Hodgkinia cicadicola</name>
    <dbReference type="NCBI Taxonomy" id="573658"/>
    <lineage>
        <taxon>Bacteria</taxon>
        <taxon>Pseudomonadati</taxon>
        <taxon>Pseudomonadota</taxon>
        <taxon>Alphaproteobacteria</taxon>
        <taxon>Hyphomicrobiales</taxon>
        <taxon>Candidatus Hodgkinia</taxon>
    </lineage>
</organism>